<name>A0A829R657_LISGR</name>
<dbReference type="SUPFAM" id="SSF52743">
    <property type="entry name" value="Subtilisin-like"/>
    <property type="match status" value="1"/>
</dbReference>
<dbReference type="PANTHER" id="PTHR43399:SF4">
    <property type="entry name" value="CELL WALL-ASSOCIATED PROTEASE"/>
    <property type="match status" value="1"/>
</dbReference>
<dbReference type="InterPro" id="IPR051048">
    <property type="entry name" value="Peptidase_S8/S53_subtilisin"/>
</dbReference>
<evidence type="ECO:0000256" key="2">
    <source>
        <dbReference type="ARBA" id="ARBA00022670"/>
    </source>
</evidence>
<feature type="active site" description="Charge relay system" evidence="5">
    <location>
        <position position="366"/>
    </location>
</feature>
<gene>
    <name evidence="9" type="ORF">LMUR_07434</name>
</gene>
<dbReference type="InterPro" id="IPR036852">
    <property type="entry name" value="Peptidase_S8/S53_dom_sf"/>
</dbReference>
<evidence type="ECO:0000256" key="3">
    <source>
        <dbReference type="ARBA" id="ARBA00022801"/>
    </source>
</evidence>
<dbReference type="InterPro" id="IPR023828">
    <property type="entry name" value="Peptidase_S8_Ser-AS"/>
</dbReference>
<dbReference type="CDD" id="cd00161">
    <property type="entry name" value="beta-trefoil_Ricin-like"/>
    <property type="match status" value="2"/>
</dbReference>
<dbReference type="PROSITE" id="PS50231">
    <property type="entry name" value="RICIN_B_LECTIN"/>
    <property type="match status" value="2"/>
</dbReference>
<evidence type="ECO:0000313" key="10">
    <source>
        <dbReference type="Proteomes" id="UP000019251"/>
    </source>
</evidence>
<sequence length="714" mass="77929">MKKGYALFCSMILSIGILVTPATAQAEPNQAMTAESKQIIQTVQTAEKEDYQDQRVIVTLKDTTPAYIEENYPLVQAEMIKTDTYLFKIKKSAGTLETLIKQLLADRTHISIAEPNYKATISSSSTDKKLWAKNNSSYPEFDINYNKIDPAQSKKKIKIAVVDTGIDYNHPALKNVISKTKSGAVNGRDFGDNDNDPMDKDSHGTHVAGTIAGANGIGLDTNVEIMPLKVERSDGNIYVSDIIAAMDYAVKNKAAIVNLSLITPFKSQEMKKTIDKAKNVLFIAAAGNNGGNNDKEAGGTNVNLMTPLYPASFDSPNIISVANLKQNGFLEESSNYGKTSVDLAAPGTNIYSTLPNGKYGYKTGTSMAAPQVTGIAALLEGKYTSDSAVQIKSRILKNVHKLSALNGKMTTGGLLDAYKAFSPDTLTSDRYYYIRSVGSGLYMNVKGNSSKENTALWQSGMNGKAGEQWKIVKNSNGSVYLQSRLGKVLQLKNNSKNPNTVLQINKKNTKNNAQQFYLSKIANGRYSIESWKKQTNVAGVSGNTKASKSAILAKRNQESLSEQWEFKPVAIQSGKTYNLISKKSGKALEISSTSKLAGAKLYQNTSKNSISQQFILKKDSKGIQIVSRANPKYALEIAGNKMAKRTKLSMQTQKNTKGQHFTFKFQSDGSVTIAALSSTKYGLDVKGASTKNKTAIQLYSLKNLDNQKWFLIPR</sequence>
<feature type="domain" description="Ricin B lectin" evidence="8">
    <location>
        <begin position="429"/>
        <end position="567"/>
    </location>
</feature>
<dbReference type="Gene3D" id="2.80.10.50">
    <property type="match status" value="3"/>
</dbReference>
<organism evidence="9 10">
    <name type="scientific">Listeria grayi FSL F6-1183</name>
    <dbReference type="NCBI Taxonomy" id="1265827"/>
    <lineage>
        <taxon>Bacteria</taxon>
        <taxon>Bacillati</taxon>
        <taxon>Bacillota</taxon>
        <taxon>Bacilli</taxon>
        <taxon>Bacillales</taxon>
        <taxon>Listeriaceae</taxon>
        <taxon>Listeria</taxon>
    </lineage>
</organism>
<dbReference type="PROSITE" id="PS00138">
    <property type="entry name" value="SUBTILASE_SER"/>
    <property type="match status" value="1"/>
</dbReference>
<dbReference type="RefSeq" id="WP_052009157.1">
    <property type="nucleotide sequence ID" value="NZ_AODG01000008.1"/>
</dbReference>
<proteinExistence type="inferred from homology"/>
<accession>A0A829R657</accession>
<dbReference type="InterPro" id="IPR023827">
    <property type="entry name" value="Peptidase_S8_Asp-AS"/>
</dbReference>
<dbReference type="InterPro" id="IPR000772">
    <property type="entry name" value="Ricin_B_lectin"/>
</dbReference>
<evidence type="ECO:0000256" key="6">
    <source>
        <dbReference type="RuleBase" id="RU003355"/>
    </source>
</evidence>
<dbReference type="GO" id="GO:0004252">
    <property type="term" value="F:serine-type endopeptidase activity"/>
    <property type="evidence" value="ECO:0007669"/>
    <property type="project" value="UniProtKB-UniRule"/>
</dbReference>
<protein>
    <submittedName>
        <fullName evidence="9">Peptidase S8/S53 subtilisin kexin sedolisin</fullName>
    </submittedName>
</protein>
<feature type="domain" description="Ricin B lectin" evidence="8">
    <location>
        <begin position="574"/>
        <end position="712"/>
    </location>
</feature>
<feature type="chain" id="PRO_5032773250" evidence="7">
    <location>
        <begin position="27"/>
        <end position="714"/>
    </location>
</feature>
<dbReference type="EMBL" id="AODG01000008">
    <property type="protein sequence ID" value="EUJ28375.1"/>
    <property type="molecule type" value="Genomic_DNA"/>
</dbReference>
<dbReference type="Pfam" id="PF00082">
    <property type="entry name" value="Peptidase_S8"/>
    <property type="match status" value="1"/>
</dbReference>
<dbReference type="PROSITE" id="PS51892">
    <property type="entry name" value="SUBTILASE"/>
    <property type="match status" value="1"/>
</dbReference>
<comment type="caution">
    <text evidence="9">The sequence shown here is derived from an EMBL/GenBank/DDBJ whole genome shotgun (WGS) entry which is preliminary data.</text>
</comment>
<dbReference type="Pfam" id="PF14200">
    <property type="entry name" value="RicinB_lectin_2"/>
    <property type="match status" value="2"/>
</dbReference>
<evidence type="ECO:0000313" key="9">
    <source>
        <dbReference type="EMBL" id="EUJ28375.1"/>
    </source>
</evidence>
<dbReference type="Proteomes" id="UP000019251">
    <property type="component" value="Unassembled WGS sequence"/>
</dbReference>
<comment type="similarity">
    <text evidence="1 5 6">Belongs to the peptidase S8 family.</text>
</comment>
<dbReference type="InterPro" id="IPR035992">
    <property type="entry name" value="Ricin_B-like_lectins"/>
</dbReference>
<dbReference type="PROSITE" id="PS00137">
    <property type="entry name" value="SUBTILASE_HIS"/>
    <property type="match status" value="1"/>
</dbReference>
<dbReference type="InterPro" id="IPR015500">
    <property type="entry name" value="Peptidase_S8_subtilisin-rel"/>
</dbReference>
<evidence type="ECO:0000256" key="1">
    <source>
        <dbReference type="ARBA" id="ARBA00011073"/>
    </source>
</evidence>
<dbReference type="Gene3D" id="3.40.50.200">
    <property type="entry name" value="Peptidase S8/S53 domain"/>
    <property type="match status" value="1"/>
</dbReference>
<feature type="active site" description="Charge relay system" evidence="5">
    <location>
        <position position="203"/>
    </location>
</feature>
<dbReference type="SMART" id="SM00458">
    <property type="entry name" value="RICIN"/>
    <property type="match status" value="2"/>
</dbReference>
<feature type="active site" description="Charge relay system" evidence="5">
    <location>
        <position position="163"/>
    </location>
</feature>
<evidence type="ECO:0000259" key="8">
    <source>
        <dbReference type="SMART" id="SM00458"/>
    </source>
</evidence>
<dbReference type="InterPro" id="IPR034204">
    <property type="entry name" value="PfSUB1-like_cat_dom"/>
</dbReference>
<keyword evidence="7" id="KW-0732">Signal</keyword>
<keyword evidence="4 5" id="KW-0720">Serine protease</keyword>
<keyword evidence="2 5" id="KW-0645">Protease</keyword>
<dbReference type="PRINTS" id="PR00723">
    <property type="entry name" value="SUBTILISIN"/>
</dbReference>
<dbReference type="PANTHER" id="PTHR43399">
    <property type="entry name" value="SUBTILISIN-RELATED"/>
    <property type="match status" value="1"/>
</dbReference>
<dbReference type="InterPro" id="IPR022398">
    <property type="entry name" value="Peptidase_S8_His-AS"/>
</dbReference>
<dbReference type="PROSITE" id="PS00136">
    <property type="entry name" value="SUBTILASE_ASP"/>
    <property type="match status" value="1"/>
</dbReference>
<dbReference type="AlphaFoldDB" id="A0A829R657"/>
<reference evidence="9 10" key="1">
    <citation type="submission" date="2012-12" db="EMBL/GenBank/DDBJ databases">
        <title>Novel taxa of Listeriaceae from agricultural environments in the United States.</title>
        <authorList>
            <person name="den Bakker H.C."/>
            <person name="Allred A."/>
            <person name="Warchocki S."/>
            <person name="Wright E.M."/>
            <person name="Burrell A."/>
            <person name="Nightingale K.K."/>
            <person name="Kephart D."/>
            <person name="Wiedmann M."/>
        </authorList>
    </citation>
    <scope>NUCLEOTIDE SEQUENCE [LARGE SCALE GENOMIC DNA]</scope>
    <source>
        <strain evidence="9 10">FSL F6-1183</strain>
    </source>
</reference>
<evidence type="ECO:0000256" key="5">
    <source>
        <dbReference type="PROSITE-ProRule" id="PRU01240"/>
    </source>
</evidence>
<dbReference type="InterPro" id="IPR000209">
    <property type="entry name" value="Peptidase_S8/S53_dom"/>
</dbReference>
<keyword evidence="3 5" id="KW-0378">Hydrolase</keyword>
<evidence type="ECO:0000256" key="4">
    <source>
        <dbReference type="ARBA" id="ARBA00022825"/>
    </source>
</evidence>
<feature type="signal peptide" evidence="7">
    <location>
        <begin position="1"/>
        <end position="26"/>
    </location>
</feature>
<dbReference type="GO" id="GO:0006508">
    <property type="term" value="P:proteolysis"/>
    <property type="evidence" value="ECO:0007669"/>
    <property type="project" value="UniProtKB-KW"/>
</dbReference>
<evidence type="ECO:0000256" key="7">
    <source>
        <dbReference type="SAM" id="SignalP"/>
    </source>
</evidence>
<dbReference type="SUPFAM" id="SSF50370">
    <property type="entry name" value="Ricin B-like lectins"/>
    <property type="match status" value="2"/>
</dbReference>
<dbReference type="CDD" id="cd07473">
    <property type="entry name" value="Peptidases_S8_Subtilisin_like"/>
    <property type="match status" value="1"/>
</dbReference>